<dbReference type="Proteomes" id="UP000605990">
    <property type="component" value="Unassembled WGS sequence"/>
</dbReference>
<evidence type="ECO:0000313" key="3">
    <source>
        <dbReference type="EMBL" id="MBC5834593.1"/>
    </source>
</evidence>
<dbReference type="SMART" id="SM00710">
    <property type="entry name" value="PbH1"/>
    <property type="match status" value="9"/>
</dbReference>
<feature type="chain" id="PRO_5045281935" evidence="1">
    <location>
        <begin position="21"/>
        <end position="1882"/>
    </location>
</feature>
<dbReference type="InterPro" id="IPR006626">
    <property type="entry name" value="PbH1"/>
</dbReference>
<evidence type="ECO:0000259" key="2">
    <source>
        <dbReference type="Pfam" id="PF20009"/>
    </source>
</evidence>
<dbReference type="Gene3D" id="2.160.20.10">
    <property type="entry name" value="Single-stranded right-handed beta-helix, Pectin lyase-like"/>
    <property type="match status" value="1"/>
</dbReference>
<dbReference type="RefSeq" id="WP_166127233.1">
    <property type="nucleotide sequence ID" value="NZ_JAANOQ010000004.1"/>
</dbReference>
<dbReference type="InterPro" id="IPR045474">
    <property type="entry name" value="GEVED"/>
</dbReference>
<evidence type="ECO:0000313" key="4">
    <source>
        <dbReference type="Proteomes" id="UP000605990"/>
    </source>
</evidence>
<evidence type="ECO:0000256" key="1">
    <source>
        <dbReference type="SAM" id="SignalP"/>
    </source>
</evidence>
<gene>
    <name evidence="3" type="ORF">H8R27_06825</name>
</gene>
<dbReference type="NCBIfam" id="NF033708">
    <property type="entry name" value="T9SS_Cterm_ChiA"/>
    <property type="match status" value="1"/>
</dbReference>
<keyword evidence="4" id="KW-1185">Reference proteome</keyword>
<dbReference type="Pfam" id="PF20009">
    <property type="entry name" value="GEVED"/>
    <property type="match status" value="1"/>
</dbReference>
<comment type="caution">
    <text evidence="3">The sequence shown here is derived from an EMBL/GenBank/DDBJ whole genome shotgun (WGS) entry which is preliminary data.</text>
</comment>
<dbReference type="EMBL" id="JACRUN010000003">
    <property type="protein sequence ID" value="MBC5834593.1"/>
    <property type="molecule type" value="Genomic_DNA"/>
</dbReference>
<feature type="domain" description="GEVED" evidence="2">
    <location>
        <begin position="1266"/>
        <end position="1353"/>
    </location>
</feature>
<proteinExistence type="predicted"/>
<accession>A0ABR7IXZ3</accession>
<sequence>MKNKYLFIVFVLLFVTNLQAQIGVTVANNTNATPNLAVSYTTLSAALTSLNAVTAMSGPITLTLAAGSETAPATGLILGSPSLSPVLSATNTITIIGTGATTILNAGVGTATPASAVPDGILKLNGADYVTINGLTFTDGNTTNPASMEFGIGLFKLSATNGCNNNTIQNCRFNMQRVNNVSGTTLMVDGSVAIALMNSTIAASATPLTITSVNGASSNNKFYANTINGGNYGIVLQGFAANSPFTLADTNNDIGGLSGATGNTILNYGGATGATNPAAGIRISDQWGFNASYNTINNNNGTGVNHVSFISGIITSGSTSASGNINYNNVTVASGGTTSALVGISNTAGGTPAGNTINMNNNTVVINYPTATTAAITGIVNNAAGNATIININNNNVSAGSIISGTGIHILISGVTSNTLNINNNTIGNWSRSSAGSGALRGIAINSPATTVIDNNIVSNLSYTNAASAGVLEGIFSTSNTVDVTISNNQIFNLSSAGGFIRGINELGIAGNKNVFNNTIHSFTNTAGYTGTGVLYVGIILNNGVKNIYKNKIYNITSSGTTGAFAVGISVTGGTSNTISNNIIGQLFTPTSTGLNSVKGIDISGGSVRVDVYHNTVRLNATSTSTTTFGSSCLFFNTTPPIVDVRNNIFINTSTPAQNAANNFANGVSAGIRRSTGTAGTVPTNYATTSNNNLIYVDAASGTNNHLTYCESQTAIINAQNTLANFKAFFVNRDQLSVVENPTFVSTTGSDATYLHVNTAIPTLAESRAGIISTITNDFDGNTRQGSVGYVGTGSAPDIGADEFEGISICSGAPAASNALSSNNNFCVGNSTNLSLSISFATLNVDYQWESSSNNVSYLPISGANSSSYSVSPIASTWYRCVVRCTASSTATTSLPVQVIINLATYATIPLTESFESTWLTTCVTAPLGQDAPNNSWRMLSGSVADASWRADNTTTVLSGWSSIDGAYSPIAQDGARSARFHSYNVLPAGIQGSLDLYVNLSSPGAKQLSFWYIAPSTGIDQLEILLSEDGGLTFNPLSTTPAFAPATTAVTVWTNITAAFSSVSPTAIIRFRGTGDNGGFDIGLDNISIRMQCSGTPTAGTISVPASPCSGAPFNLTLVGSSSNAGITYQWQSSPDGIAPYTNISGQTNITANVTQTNSTFYRCVVICSNGGASATTAPVQVNMGPFYNCFFCAASTTSTADTEIGNVTFGALNNGVATPVLNNPTAVNSYTNFTSLTPVNIEKGIPASFSVSQITSGPTFYPAYLTVFIDINQNGVFDLPSERFLSAGPTVETPLNNVLTGTITLPLSALNGLTLMRVVLLEDLSNAMPPACNPLSSSPNSYGEVEDYVINIISPAPCTATTIYNGTTWSIGTPIAGVIAQFNSDYYGSAITACKLVVSSPANVVFNSGIATIENDISVATGGSLTFNNNVYLVQTTNAANTGNVTIVRNSSLVTRLDYISWASPVLNQNLLNFSNQTLTNRFYTYNPAGTNTATAWVSVNPTLTNFTAGSGYLIRTPNTLTPFSYSLYSGRFTGVANNGNYSTAVTTGFNMIGNPYPSPITATTFLTDNAAIGATTLYFWTHIVPSSAGVYPSNNYASYTTAGGVAAAAGGAQPTGVINVGQGFFTNVTTAGSAVFNNLQRQATGSGQFFRNSNTIEKHRIWFDLTSTNKIHNQVLVSYMTDGTNEIDNADGKLFGNENSVLYNVVNNDKYVIQSKALPFVNSDTVSLGLIATEMGSYTITLSQLDGLFLANQNIYLKDNLLNITHDIKSSPYIFNSEAGEFNSRFEIVYTNSVLSNATAEFNENSVLVYKQNNNIEVNAGNATLSEVTVFDIRGRKIITKNNINNNKVTFNNLNIQKEVLIITITDVNGNKFSKKIIF</sequence>
<dbReference type="InterPro" id="IPR012334">
    <property type="entry name" value="Pectin_lyas_fold"/>
</dbReference>
<keyword evidence="1" id="KW-0732">Signal</keyword>
<feature type="signal peptide" evidence="1">
    <location>
        <begin position="1"/>
        <end position="20"/>
    </location>
</feature>
<dbReference type="Gene3D" id="2.60.120.200">
    <property type="match status" value="1"/>
</dbReference>
<reference evidence="3 4" key="1">
    <citation type="submission" date="2020-08" db="EMBL/GenBank/DDBJ databases">
        <title>Description of novel Flavobacterium F-408 isolate.</title>
        <authorList>
            <person name="Saticioglu I.B."/>
            <person name="Duman M."/>
            <person name="Altun S."/>
        </authorList>
    </citation>
    <scope>NUCLEOTIDE SEQUENCE [LARGE SCALE GENOMIC DNA]</scope>
    <source>
        <strain evidence="3 4">F-408</strain>
    </source>
</reference>
<protein>
    <submittedName>
        <fullName evidence="3">T9SS sorting signal type C domain-containing protein</fullName>
    </submittedName>
</protein>
<organism evidence="3 4">
    <name type="scientific">Flavobacterium bernardetii</name>
    <dbReference type="NCBI Taxonomy" id="2813823"/>
    <lineage>
        <taxon>Bacteria</taxon>
        <taxon>Pseudomonadati</taxon>
        <taxon>Bacteroidota</taxon>
        <taxon>Flavobacteriia</taxon>
        <taxon>Flavobacteriales</taxon>
        <taxon>Flavobacteriaceae</taxon>
        <taxon>Flavobacterium</taxon>
    </lineage>
</organism>
<name>A0ABR7IXZ3_9FLAO</name>